<organism evidence="2 3">
    <name type="scientific">Paratrimastix pyriformis</name>
    <dbReference type="NCBI Taxonomy" id="342808"/>
    <lineage>
        <taxon>Eukaryota</taxon>
        <taxon>Metamonada</taxon>
        <taxon>Preaxostyla</taxon>
        <taxon>Paratrimastigidae</taxon>
        <taxon>Paratrimastix</taxon>
    </lineage>
</organism>
<proteinExistence type="predicted"/>
<keyword evidence="1" id="KW-0472">Membrane</keyword>
<dbReference type="PANTHER" id="PTHR12861">
    <property type="entry name" value="TRANSLOCON-ASSOCIATED PROTEIN, BETA SUBUNIT PRECURSOR TRAP-BETA SIGNAL SEQUENCE RECEPTOR BETA SUBUNIT"/>
    <property type="match status" value="1"/>
</dbReference>
<reference evidence="2" key="1">
    <citation type="journal article" date="2022" name="bioRxiv">
        <title>Genomics of Preaxostyla Flagellates Illuminates Evolutionary Transitions and the Path Towards Mitochondrial Loss.</title>
        <authorList>
            <person name="Novak L.V.F."/>
            <person name="Treitli S.C."/>
            <person name="Pyrih J."/>
            <person name="Halakuc P."/>
            <person name="Pipaliya S.V."/>
            <person name="Vacek V."/>
            <person name="Brzon O."/>
            <person name="Soukal P."/>
            <person name="Eme L."/>
            <person name="Dacks J.B."/>
            <person name="Karnkowska A."/>
            <person name="Elias M."/>
            <person name="Hampl V."/>
        </authorList>
    </citation>
    <scope>NUCLEOTIDE SEQUENCE</scope>
    <source>
        <strain evidence="2">RCP-MX</strain>
    </source>
</reference>
<dbReference type="Proteomes" id="UP001141327">
    <property type="component" value="Unassembled WGS sequence"/>
</dbReference>
<protein>
    <recommendedName>
        <fullName evidence="4">Translocon-associated protein subunit beta</fullName>
    </recommendedName>
</protein>
<dbReference type="Pfam" id="PF05753">
    <property type="entry name" value="TRAP_beta"/>
    <property type="match status" value="1"/>
</dbReference>
<name>A0ABQ8UXJ0_9EUKA</name>
<evidence type="ECO:0000313" key="2">
    <source>
        <dbReference type="EMBL" id="KAJ4463173.1"/>
    </source>
</evidence>
<keyword evidence="3" id="KW-1185">Reference proteome</keyword>
<dbReference type="EMBL" id="JAPMOS010000001">
    <property type="protein sequence ID" value="KAJ4463173.1"/>
    <property type="molecule type" value="Genomic_DNA"/>
</dbReference>
<evidence type="ECO:0000313" key="3">
    <source>
        <dbReference type="Proteomes" id="UP001141327"/>
    </source>
</evidence>
<gene>
    <name evidence="2" type="ORF">PAPYR_460</name>
</gene>
<evidence type="ECO:0000256" key="1">
    <source>
        <dbReference type="SAM" id="Phobius"/>
    </source>
</evidence>
<evidence type="ECO:0008006" key="4">
    <source>
        <dbReference type="Google" id="ProtNLM"/>
    </source>
</evidence>
<keyword evidence="1" id="KW-0812">Transmembrane</keyword>
<feature type="transmembrane region" description="Helical" evidence="1">
    <location>
        <begin position="19"/>
        <end position="37"/>
    </location>
</feature>
<sequence length="206" mass="23184">MIDFTGSRLTTLQQQMRSIFLLSILVSLVFCVPSVFVEKTIITMPPGQNFPMDVRVDVYNGADVPATDVSIFDFWGPHFEALLNTTKNEEGALVAHFDSIAPKTNASHIFHLKPLSAGTMKPLPVTVQYKQVLPGDSEKDTEFQVAHAEMLTFRPIYILTEVEYRRHMTSHLIERAVFFGFAALAVLIPGLMHYTQKSKPTISKRK</sequence>
<keyword evidence="1" id="KW-1133">Transmembrane helix</keyword>
<feature type="transmembrane region" description="Helical" evidence="1">
    <location>
        <begin position="176"/>
        <end position="195"/>
    </location>
</feature>
<accession>A0ABQ8UXJ0</accession>
<dbReference type="PANTHER" id="PTHR12861:SF3">
    <property type="entry name" value="TRANSLOCON-ASSOCIATED PROTEIN SUBUNIT BETA"/>
    <property type="match status" value="1"/>
</dbReference>
<comment type="caution">
    <text evidence="2">The sequence shown here is derived from an EMBL/GenBank/DDBJ whole genome shotgun (WGS) entry which is preliminary data.</text>
</comment>